<dbReference type="PRINTS" id="PR00722">
    <property type="entry name" value="CHYMOTRYPSIN"/>
</dbReference>
<dbReference type="CDD" id="cd00190">
    <property type="entry name" value="Tryp_SPc"/>
    <property type="match status" value="1"/>
</dbReference>
<keyword evidence="5 10" id="KW-0378">Hydrolase</keyword>
<dbReference type="FunFam" id="2.40.10.10:FF:000047">
    <property type="entry name" value="Trypsin eta"/>
    <property type="match status" value="1"/>
</dbReference>
<evidence type="ECO:0000256" key="7">
    <source>
        <dbReference type="ARBA" id="ARBA00023157"/>
    </source>
</evidence>
<dbReference type="EC" id="3.4.21.4" evidence="9"/>
<evidence type="ECO:0000256" key="2">
    <source>
        <dbReference type="ARBA" id="ARBA00022525"/>
    </source>
</evidence>
<dbReference type="SMR" id="Q5MGE5"/>
<accession>Q5MGE5</accession>
<dbReference type="SMART" id="SM00020">
    <property type="entry name" value="Tryp_SPc"/>
    <property type="match status" value="1"/>
</dbReference>
<protein>
    <recommendedName>
        <fullName evidence="9">trypsin</fullName>
        <ecNumber evidence="9">3.4.21.4</ecNumber>
    </recommendedName>
</protein>
<dbReference type="GO" id="GO:0005576">
    <property type="term" value="C:extracellular region"/>
    <property type="evidence" value="ECO:0007669"/>
    <property type="project" value="UniProtKB-SubCell"/>
</dbReference>
<evidence type="ECO:0000256" key="4">
    <source>
        <dbReference type="ARBA" id="ARBA00022729"/>
    </source>
</evidence>
<feature type="domain" description="Peptidase S1" evidence="11">
    <location>
        <begin position="28"/>
        <end position="277"/>
    </location>
</feature>
<evidence type="ECO:0000259" key="11">
    <source>
        <dbReference type="PROSITE" id="PS50240"/>
    </source>
</evidence>
<keyword evidence="6 10" id="KW-0720">Serine protease</keyword>
<dbReference type="Pfam" id="PF00089">
    <property type="entry name" value="Trypsin"/>
    <property type="match status" value="1"/>
</dbReference>
<reference evidence="12" key="1">
    <citation type="journal article" date="2005" name="Gene">
        <title>A catalog for the transcripts from the venomous structures of the caterpillar Lonomia obliqua: identification of the proteins potentially involved in the coagulation disorder and hemorrhagic syndrome.</title>
        <authorList>
            <person name="Veiga A.B.G."/>
            <person name="Ribeiro J.M.C."/>
            <person name="Guimaraes J.A."/>
            <person name="Francischetti I.M.B."/>
        </authorList>
    </citation>
    <scope>NUCLEOTIDE SEQUENCE</scope>
    <source>
        <tissue evidence="12">Spicule</tissue>
    </source>
</reference>
<dbReference type="PANTHER" id="PTHR24252:SF7">
    <property type="entry name" value="HYALIN"/>
    <property type="match status" value="1"/>
</dbReference>
<dbReference type="SUPFAM" id="SSF50494">
    <property type="entry name" value="Trypsin-like serine proteases"/>
    <property type="match status" value="1"/>
</dbReference>
<dbReference type="AlphaFoldDB" id="Q5MGE5"/>
<dbReference type="InterPro" id="IPR001254">
    <property type="entry name" value="Trypsin_dom"/>
</dbReference>
<dbReference type="GO" id="GO:0004252">
    <property type="term" value="F:serine-type endopeptidase activity"/>
    <property type="evidence" value="ECO:0007669"/>
    <property type="project" value="UniProtKB-EC"/>
</dbReference>
<dbReference type="InterPro" id="IPR033116">
    <property type="entry name" value="TRYPSIN_SER"/>
</dbReference>
<evidence type="ECO:0000256" key="5">
    <source>
        <dbReference type="ARBA" id="ARBA00022801"/>
    </source>
</evidence>
<dbReference type="PROSITE" id="PS00134">
    <property type="entry name" value="TRYPSIN_HIS"/>
    <property type="match status" value="1"/>
</dbReference>
<dbReference type="PANTHER" id="PTHR24252">
    <property type="entry name" value="ACROSIN-RELATED"/>
    <property type="match status" value="1"/>
</dbReference>
<evidence type="ECO:0000256" key="6">
    <source>
        <dbReference type="ARBA" id="ARBA00022825"/>
    </source>
</evidence>
<dbReference type="GO" id="GO:0016485">
    <property type="term" value="P:protein processing"/>
    <property type="evidence" value="ECO:0007669"/>
    <property type="project" value="UniProtKB-ARBA"/>
</dbReference>
<keyword evidence="3 10" id="KW-0645">Protease</keyword>
<name>Q5MGE5_LONON</name>
<dbReference type="InterPro" id="IPR009003">
    <property type="entry name" value="Peptidase_S1_PA"/>
</dbReference>
<dbReference type="PROSITE" id="PS00135">
    <property type="entry name" value="TRYPSIN_SER"/>
    <property type="match status" value="1"/>
</dbReference>
<dbReference type="PROSITE" id="PS50240">
    <property type="entry name" value="TRYPSIN_DOM"/>
    <property type="match status" value="1"/>
</dbReference>
<organism evidence="12">
    <name type="scientific">Lonomia obliqua</name>
    <name type="common">Moth</name>
    <dbReference type="NCBI Taxonomy" id="304329"/>
    <lineage>
        <taxon>Eukaryota</taxon>
        <taxon>Metazoa</taxon>
        <taxon>Ecdysozoa</taxon>
        <taxon>Arthropoda</taxon>
        <taxon>Hexapoda</taxon>
        <taxon>Insecta</taxon>
        <taxon>Pterygota</taxon>
        <taxon>Neoptera</taxon>
        <taxon>Endopterygota</taxon>
        <taxon>Lepidoptera</taxon>
        <taxon>Glossata</taxon>
        <taxon>Ditrysia</taxon>
        <taxon>Bombycoidea</taxon>
        <taxon>Saturniidae</taxon>
        <taxon>Hemileucinae</taxon>
        <taxon>Lonomia</taxon>
    </lineage>
</organism>
<evidence type="ECO:0000256" key="1">
    <source>
        <dbReference type="ARBA" id="ARBA00004613"/>
    </source>
</evidence>
<dbReference type="Gene3D" id="2.40.10.10">
    <property type="entry name" value="Trypsin-like serine proteases"/>
    <property type="match status" value="2"/>
</dbReference>
<comment type="subcellular location">
    <subcellularLocation>
        <location evidence="1">Secreted</location>
    </subcellularLocation>
</comment>
<sequence length="280" mass="30503">MGYIPLIPNPDVLSVKASKCEYTGVELIVGGEKASQGEFPHMVAIAWATPEGGYKFDCGGSLISPKFVLTAGHCSKNKDEEPVIVRLGDQNIDPSVGDGANPIDVPIRRIISHPEYYSPIKYNDIALLELVTRVKFNSDIRPACLWTQSGFGGYSKALATGWGVTNAETRQTSKELQKVSLSLLQNDGCDGLLRELKNRHWQDGFIPSQMCAGELRGGKDTCQGDSGSPLQVSSKDNHCIYHIIGITSFGKKCAKSGFPAVYTRTSSYLDWIESVVWPGE</sequence>
<evidence type="ECO:0000256" key="3">
    <source>
        <dbReference type="ARBA" id="ARBA00022670"/>
    </source>
</evidence>
<dbReference type="InterPro" id="IPR018114">
    <property type="entry name" value="TRYPSIN_HIS"/>
</dbReference>
<comment type="catalytic activity">
    <reaction evidence="8">
        <text>Preferential cleavage: Arg-|-Xaa, Lys-|-Xaa.</text>
        <dbReference type="EC" id="3.4.21.4"/>
    </reaction>
</comment>
<keyword evidence="2" id="KW-0964">Secreted</keyword>
<dbReference type="InterPro" id="IPR043504">
    <property type="entry name" value="Peptidase_S1_PA_chymotrypsin"/>
</dbReference>
<evidence type="ECO:0000313" key="12">
    <source>
        <dbReference type="EMBL" id="AAV91455.1"/>
    </source>
</evidence>
<proteinExistence type="evidence at transcript level"/>
<dbReference type="InterPro" id="IPR001314">
    <property type="entry name" value="Peptidase_S1A"/>
</dbReference>
<evidence type="ECO:0000256" key="9">
    <source>
        <dbReference type="ARBA" id="ARBA00038868"/>
    </source>
</evidence>
<dbReference type="EMBL" id="AY829841">
    <property type="protein sequence ID" value="AAV91455.1"/>
    <property type="molecule type" value="mRNA"/>
</dbReference>
<evidence type="ECO:0000256" key="8">
    <source>
        <dbReference type="ARBA" id="ARBA00036320"/>
    </source>
</evidence>
<keyword evidence="7" id="KW-1015">Disulfide bond</keyword>
<dbReference type="MEROPS" id="S01.200"/>
<evidence type="ECO:0000256" key="10">
    <source>
        <dbReference type="RuleBase" id="RU363034"/>
    </source>
</evidence>
<keyword evidence="4" id="KW-0732">Signal</keyword>